<evidence type="ECO:0000256" key="7">
    <source>
        <dbReference type="ARBA" id="ARBA00022840"/>
    </source>
</evidence>
<dbReference type="Gene3D" id="1.10.510.10">
    <property type="entry name" value="Transferase(Phosphotransferase) domain 1"/>
    <property type="match status" value="2"/>
</dbReference>
<evidence type="ECO:0000256" key="8">
    <source>
        <dbReference type="ARBA" id="ARBA00047899"/>
    </source>
</evidence>
<evidence type="ECO:0000256" key="4">
    <source>
        <dbReference type="ARBA" id="ARBA00022679"/>
    </source>
</evidence>
<keyword evidence="4" id="KW-0808">Transferase</keyword>
<evidence type="ECO:0000256" key="6">
    <source>
        <dbReference type="ARBA" id="ARBA00022777"/>
    </source>
</evidence>
<dbReference type="EC" id="2.7.11.1" evidence="2"/>
<evidence type="ECO:0000259" key="11">
    <source>
        <dbReference type="PROSITE" id="PS50011"/>
    </source>
</evidence>
<evidence type="ECO:0000313" key="12">
    <source>
        <dbReference type="EMBL" id="QCD95944.1"/>
    </source>
</evidence>
<evidence type="ECO:0000256" key="9">
    <source>
        <dbReference type="ARBA" id="ARBA00048679"/>
    </source>
</evidence>
<evidence type="ECO:0000256" key="10">
    <source>
        <dbReference type="SAM" id="MobiDB-lite"/>
    </source>
</evidence>
<dbReference type="GO" id="GO:0004674">
    <property type="term" value="F:protein serine/threonine kinase activity"/>
    <property type="evidence" value="ECO:0007669"/>
    <property type="project" value="UniProtKB-KW"/>
</dbReference>
<dbReference type="CDD" id="cd05574">
    <property type="entry name" value="STKc_phototropin_like"/>
    <property type="match status" value="1"/>
</dbReference>
<dbReference type="Pfam" id="PF00069">
    <property type="entry name" value="Pkinase"/>
    <property type="match status" value="2"/>
</dbReference>
<dbReference type="EMBL" id="CP039350">
    <property type="protein sequence ID" value="QCD95944.1"/>
    <property type="molecule type" value="Genomic_DNA"/>
</dbReference>
<evidence type="ECO:0000256" key="5">
    <source>
        <dbReference type="ARBA" id="ARBA00022741"/>
    </source>
</evidence>
<feature type="compositionally biased region" description="Low complexity" evidence="10">
    <location>
        <begin position="478"/>
        <end position="506"/>
    </location>
</feature>
<evidence type="ECO:0000256" key="3">
    <source>
        <dbReference type="ARBA" id="ARBA00022527"/>
    </source>
</evidence>
<dbReference type="InterPro" id="IPR011009">
    <property type="entry name" value="Kinase-like_dom_sf"/>
</dbReference>
<proteinExistence type="inferred from homology"/>
<dbReference type="PANTHER" id="PTHR45637">
    <property type="entry name" value="FLIPPASE KINASE 1-RELATED"/>
    <property type="match status" value="1"/>
</dbReference>
<feature type="region of interest" description="Disordered" evidence="10">
    <location>
        <begin position="474"/>
        <end position="507"/>
    </location>
</feature>
<feature type="domain" description="Protein kinase" evidence="11">
    <location>
        <begin position="87"/>
        <end position="396"/>
    </location>
</feature>
<dbReference type="Gene3D" id="3.30.200.20">
    <property type="entry name" value="Phosphorylase Kinase, domain 1"/>
    <property type="match status" value="1"/>
</dbReference>
<keyword evidence="3" id="KW-0723">Serine/threonine-protein kinase</keyword>
<protein>
    <recommendedName>
        <fullName evidence="2">non-specific serine/threonine protein kinase</fullName>
        <ecNumber evidence="2">2.7.11.1</ecNumber>
    </recommendedName>
</protein>
<accession>A0A4D6M7T2</accession>
<evidence type="ECO:0000256" key="2">
    <source>
        <dbReference type="ARBA" id="ARBA00012513"/>
    </source>
</evidence>
<dbReference type="InterPro" id="IPR000719">
    <property type="entry name" value="Prot_kinase_dom"/>
</dbReference>
<dbReference type="InterPro" id="IPR008271">
    <property type="entry name" value="Ser/Thr_kinase_AS"/>
</dbReference>
<gene>
    <name evidence="12" type="ORF">DEO72_LG6g642</name>
</gene>
<keyword evidence="6 12" id="KW-0418">Kinase</keyword>
<name>A0A4D6M7T2_VIGUN</name>
<comment type="catalytic activity">
    <reaction evidence="9">
        <text>L-seryl-[protein] + ATP = O-phospho-L-seryl-[protein] + ADP + H(+)</text>
        <dbReference type="Rhea" id="RHEA:17989"/>
        <dbReference type="Rhea" id="RHEA-COMP:9863"/>
        <dbReference type="Rhea" id="RHEA-COMP:11604"/>
        <dbReference type="ChEBI" id="CHEBI:15378"/>
        <dbReference type="ChEBI" id="CHEBI:29999"/>
        <dbReference type="ChEBI" id="CHEBI:30616"/>
        <dbReference type="ChEBI" id="CHEBI:83421"/>
        <dbReference type="ChEBI" id="CHEBI:456216"/>
        <dbReference type="EC" id="2.7.11.1"/>
    </reaction>
</comment>
<dbReference type="AlphaFoldDB" id="A0A4D6M7T2"/>
<comment type="similarity">
    <text evidence="1">Belongs to the protein kinase superfamily. AGC Ser/Thr protein kinase family.</text>
</comment>
<dbReference type="Proteomes" id="UP000501690">
    <property type="component" value="Linkage Group LG6"/>
</dbReference>
<reference evidence="12 13" key="1">
    <citation type="submission" date="2019-04" db="EMBL/GenBank/DDBJ databases">
        <title>An improved genome assembly and genetic linkage map for asparagus bean, Vigna unguiculata ssp. sesquipedialis.</title>
        <authorList>
            <person name="Xia Q."/>
            <person name="Zhang R."/>
            <person name="Dong Y."/>
        </authorList>
    </citation>
    <scope>NUCLEOTIDE SEQUENCE [LARGE SCALE GENOMIC DNA]</scope>
    <source>
        <tissue evidence="12">Leaf</tissue>
    </source>
</reference>
<comment type="catalytic activity">
    <reaction evidence="8">
        <text>L-threonyl-[protein] + ATP = O-phospho-L-threonyl-[protein] + ADP + H(+)</text>
        <dbReference type="Rhea" id="RHEA:46608"/>
        <dbReference type="Rhea" id="RHEA-COMP:11060"/>
        <dbReference type="Rhea" id="RHEA-COMP:11605"/>
        <dbReference type="ChEBI" id="CHEBI:15378"/>
        <dbReference type="ChEBI" id="CHEBI:30013"/>
        <dbReference type="ChEBI" id="CHEBI:30616"/>
        <dbReference type="ChEBI" id="CHEBI:61977"/>
        <dbReference type="ChEBI" id="CHEBI:456216"/>
        <dbReference type="EC" id="2.7.11.1"/>
    </reaction>
</comment>
<keyword evidence="13" id="KW-1185">Reference proteome</keyword>
<sequence>MEEPTLLFPDTDLDLSFTSTTTDRTSARTSLARTSSLTLSFNDRISTSGPSISVVNRRPHRSSDPHWSAIQAATMLSSDGRLHLRHLKLLRHLGSGNLGRVFLCRLRDYDGANFALKVVDKDLLTPKKLSHAETEAEILQALDHPFLPTLYARIDVSHYTCLLIDYCPAGDLHSLLRKQPQHRLPLSVARFFAAEVLVALEYLHALGIVYRDLKPENVLLREDGHVMLSDFDLCFKSDVAPSLTLRTHNKPPRVDPTNGCFSCNRLPSRQHHQTFLAEFIAEPVAAFSRSCVGTHEYLAPELVSGNGHGNGVDWWAFGVFVYELLYGTTPFKGCNKETTLRNIASCKDVRFVQLSEGEEPGMAEARDLIEKLLVKDPRRRLGCAKGATDVKRHPFFDGIKWPLIRTYRPPEVKGLVRRNRSHVSGHVSCRRKRWSWKKLSHVLRKLSVVFRDRFAGVGIRSSFSSNTQFIKDFRNGKSDSSSNGKSDSSSNGKWDSSLNGKSDSSSMVSQIARPMVSGIARPMLSGIARRMVSRIARPMEVGPLRQTVKTCLYTGIWANDMANNNPKEVAQKEETWHRKNA</sequence>
<organism evidence="12 13">
    <name type="scientific">Vigna unguiculata</name>
    <name type="common">Cowpea</name>
    <dbReference type="NCBI Taxonomy" id="3917"/>
    <lineage>
        <taxon>Eukaryota</taxon>
        <taxon>Viridiplantae</taxon>
        <taxon>Streptophyta</taxon>
        <taxon>Embryophyta</taxon>
        <taxon>Tracheophyta</taxon>
        <taxon>Spermatophyta</taxon>
        <taxon>Magnoliopsida</taxon>
        <taxon>eudicotyledons</taxon>
        <taxon>Gunneridae</taxon>
        <taxon>Pentapetalae</taxon>
        <taxon>rosids</taxon>
        <taxon>fabids</taxon>
        <taxon>Fabales</taxon>
        <taxon>Fabaceae</taxon>
        <taxon>Papilionoideae</taxon>
        <taxon>50 kb inversion clade</taxon>
        <taxon>NPAAA clade</taxon>
        <taxon>indigoferoid/millettioid clade</taxon>
        <taxon>Phaseoleae</taxon>
        <taxon>Vigna</taxon>
    </lineage>
</organism>
<dbReference type="PROSITE" id="PS00108">
    <property type="entry name" value="PROTEIN_KINASE_ST"/>
    <property type="match status" value="1"/>
</dbReference>
<dbReference type="GO" id="GO:0005524">
    <property type="term" value="F:ATP binding"/>
    <property type="evidence" value="ECO:0007669"/>
    <property type="project" value="UniProtKB-KW"/>
</dbReference>
<keyword evidence="5" id="KW-0547">Nucleotide-binding</keyword>
<dbReference type="FunFam" id="1.10.510.10:FF:000294">
    <property type="entry name" value="Serine/threonine-protein kinase OXI1"/>
    <property type="match status" value="1"/>
</dbReference>
<dbReference type="PROSITE" id="PS50011">
    <property type="entry name" value="PROTEIN_KINASE_DOM"/>
    <property type="match status" value="1"/>
</dbReference>
<dbReference type="SUPFAM" id="SSF56112">
    <property type="entry name" value="Protein kinase-like (PK-like)"/>
    <property type="match status" value="1"/>
</dbReference>
<evidence type="ECO:0000313" key="13">
    <source>
        <dbReference type="Proteomes" id="UP000501690"/>
    </source>
</evidence>
<dbReference type="FunFam" id="1.10.510.10:FF:000312">
    <property type="entry name" value="Serine/threonine-protein kinase OXI1"/>
    <property type="match status" value="1"/>
</dbReference>
<dbReference type="SMART" id="SM00220">
    <property type="entry name" value="S_TKc"/>
    <property type="match status" value="1"/>
</dbReference>
<keyword evidence="7" id="KW-0067">ATP-binding</keyword>
<evidence type="ECO:0000256" key="1">
    <source>
        <dbReference type="ARBA" id="ARBA00009903"/>
    </source>
</evidence>